<dbReference type="PANTHER" id="PTHR43883:SF1">
    <property type="entry name" value="GLUCONOKINASE"/>
    <property type="match status" value="1"/>
</dbReference>
<dbReference type="AlphaFoldDB" id="A0A3D9Z0Q0"/>
<dbReference type="InterPro" id="IPR052732">
    <property type="entry name" value="Cell-binding_unc_protein"/>
</dbReference>
<comment type="caution">
    <text evidence="2">The sequence shown here is derived from an EMBL/GenBank/DDBJ whole genome shotgun (WGS) entry which is preliminary data.</text>
</comment>
<evidence type="ECO:0000313" key="2">
    <source>
        <dbReference type="EMBL" id="REF87668.1"/>
    </source>
</evidence>
<dbReference type="InterPro" id="IPR011009">
    <property type="entry name" value="Kinase-like_dom_sf"/>
</dbReference>
<dbReference type="SUPFAM" id="SSF52540">
    <property type="entry name" value="P-loop containing nucleoside triphosphate hydrolases"/>
    <property type="match status" value="1"/>
</dbReference>
<name>A0A3D9Z0Q0_9HYPH</name>
<dbReference type="PANTHER" id="PTHR43883">
    <property type="entry name" value="SLR0207 PROTEIN"/>
    <property type="match status" value="1"/>
</dbReference>
<dbReference type="Proteomes" id="UP000256900">
    <property type="component" value="Unassembled WGS sequence"/>
</dbReference>
<protein>
    <recommendedName>
        <fullName evidence="1">Aminoglycoside phosphotransferase domain-containing protein</fullName>
    </recommendedName>
</protein>
<dbReference type="Gene3D" id="3.40.50.300">
    <property type="entry name" value="P-loop containing nucleotide triphosphate hydrolases"/>
    <property type="match status" value="1"/>
</dbReference>
<proteinExistence type="predicted"/>
<organism evidence="2 3">
    <name type="scientific">Methylovirgula ligni</name>
    <dbReference type="NCBI Taxonomy" id="569860"/>
    <lineage>
        <taxon>Bacteria</taxon>
        <taxon>Pseudomonadati</taxon>
        <taxon>Pseudomonadota</taxon>
        <taxon>Alphaproteobacteria</taxon>
        <taxon>Hyphomicrobiales</taxon>
        <taxon>Beijerinckiaceae</taxon>
        <taxon>Methylovirgula</taxon>
    </lineage>
</organism>
<dbReference type="OrthoDB" id="9810277at2"/>
<dbReference type="InterPro" id="IPR027417">
    <property type="entry name" value="P-loop_NTPase"/>
</dbReference>
<evidence type="ECO:0000313" key="3">
    <source>
        <dbReference type="Proteomes" id="UP000256900"/>
    </source>
</evidence>
<sequence>MGTQQTDQGEIFAFLAQPSAYGLPDSAKNSIKRIDTHGAVVFLAGPDAYKVKRAIYYPFMDFSTLEKRRAASENEIRVNRPNAPDIYLEVLPIRRTPLGLRLGGEDGDIIEWAVHSRRFDDDETLDKLALRGELDLATAARLAEAISAAHARSPRHDQRTAERFRGWMSDTLDGLAASATFPAAGVADLRTRFLAAYSAVAPLLERREAQGNVRRCHGDLHLRNIVLEAGTPVLFDAIEFDDGLATIDILYDLAFVLMDFWQRGLRDHANLLFNRYLWRAPEVEQELEGLAALPLFLALRAAIRALVTAALSNLDAGDHSAEARQFFGATEDFLRPQEARLVAVGGFSGTGKSTLAAALASELGHAPGAVHLRSDIERKRLFGADEFVPLPPEGYRPEVTARVYARLLALAEIALRAGHSVIVDAVHAKPEERDALTALAARLGLSFTGLWLEAPVETLVARVEARQHDASDARAPVVREQVTRPLGALNWARLDASQPLPELAEAARAALRLPAAG</sequence>
<dbReference type="Pfam" id="PF13671">
    <property type="entry name" value="AAA_33"/>
    <property type="match status" value="1"/>
</dbReference>
<dbReference type="SUPFAM" id="SSF56112">
    <property type="entry name" value="Protein kinase-like (PK-like)"/>
    <property type="match status" value="1"/>
</dbReference>
<accession>A0A3D9Z0Q0</accession>
<reference evidence="2 3" key="1">
    <citation type="submission" date="2018-08" db="EMBL/GenBank/DDBJ databases">
        <title>Genomic Encyclopedia of Type Strains, Phase IV (KMG-IV): sequencing the most valuable type-strain genomes for metagenomic binning, comparative biology and taxonomic classification.</title>
        <authorList>
            <person name="Goeker M."/>
        </authorList>
    </citation>
    <scope>NUCLEOTIDE SEQUENCE [LARGE SCALE GENOMIC DNA]</scope>
    <source>
        <strain evidence="2 3">BW863</strain>
    </source>
</reference>
<dbReference type="InterPro" id="IPR002575">
    <property type="entry name" value="Aminoglycoside_PTrfase"/>
</dbReference>
<keyword evidence="3" id="KW-1185">Reference proteome</keyword>
<dbReference type="Gene3D" id="3.90.1200.10">
    <property type="match status" value="1"/>
</dbReference>
<feature type="domain" description="Aminoglycoside phosphotransferase" evidence="1">
    <location>
        <begin position="118"/>
        <end position="275"/>
    </location>
</feature>
<evidence type="ECO:0000259" key="1">
    <source>
        <dbReference type="Pfam" id="PF01636"/>
    </source>
</evidence>
<dbReference type="RefSeq" id="WP_115835843.1">
    <property type="nucleotide sequence ID" value="NZ_CP025086.1"/>
</dbReference>
<dbReference type="Pfam" id="PF01636">
    <property type="entry name" value="APH"/>
    <property type="match status" value="1"/>
</dbReference>
<gene>
    <name evidence="2" type="ORF">DES32_1295</name>
</gene>
<dbReference type="EMBL" id="QUMO01000002">
    <property type="protein sequence ID" value="REF87668.1"/>
    <property type="molecule type" value="Genomic_DNA"/>
</dbReference>